<dbReference type="CDD" id="cd23451">
    <property type="entry name" value="beta-trefoil_Ricin_laminarinase"/>
    <property type="match status" value="1"/>
</dbReference>
<evidence type="ECO:0000259" key="3">
    <source>
        <dbReference type="SMART" id="SM00458"/>
    </source>
</evidence>
<dbReference type="InterPro" id="IPR000772">
    <property type="entry name" value="Ricin_B_lectin"/>
</dbReference>
<accession>A0A081XN02</accession>
<dbReference type="SUPFAM" id="SSF50370">
    <property type="entry name" value="Ricin B-like lectins"/>
    <property type="match status" value="2"/>
</dbReference>
<dbReference type="Gene3D" id="2.40.10.10">
    <property type="entry name" value="Trypsin-like serine proteases"/>
    <property type="match status" value="2"/>
</dbReference>
<dbReference type="InterPro" id="IPR009003">
    <property type="entry name" value="Peptidase_S1_PA"/>
</dbReference>
<organism evidence="4 5">
    <name type="scientific">Streptomyces toyocaensis</name>
    <dbReference type="NCBI Taxonomy" id="55952"/>
    <lineage>
        <taxon>Bacteria</taxon>
        <taxon>Bacillati</taxon>
        <taxon>Actinomycetota</taxon>
        <taxon>Actinomycetes</taxon>
        <taxon>Kitasatosporales</taxon>
        <taxon>Streptomycetaceae</taxon>
        <taxon>Streptomyces</taxon>
    </lineage>
</organism>
<comment type="caution">
    <text evidence="4">The sequence shown here is derived from an EMBL/GenBank/DDBJ whole genome shotgun (WGS) entry which is preliminary data.</text>
</comment>
<feature type="domain" description="Ricin B lectin" evidence="3">
    <location>
        <begin position="437"/>
        <end position="561"/>
    </location>
</feature>
<dbReference type="STRING" id="55952.BU52_23070"/>
<sequence length="565" mass="58917">MDTTSVSEKDQRAARAFWTTERLKSAKELPAPSVRSGDVRVQSDGNQGPAVRIPPVELPVTANGTSASGLSALASSPTRWTGGGLVGTTAGKVFFTRANGSAYACSASAVNSVNKSTLLTAGHCIVDGRTGEVYRNWVFIPGYDEGARPFGTFTAAQLLHDADYVSSGGNLNYDYGFVVVSRDNTRSLTDIVGGQGLAFNTAAPGVRVHSFGYGASDAEGNGQWMNHCEGDTREDVGRADSTMLGIDCVQTGGSSGGPFLSDFDPAKGTGYTVGAISASAAGIEYYAPLRDSAYAIYRQAEVLDGGNVGEIVHSSGRCMDVRNSSTANGAVVQLWGCNGTGAQQWYVGSDGAIRALGACLEVPDGATADGTLVQLWECDGGANQRFTVTDAGEIVVRATNKCLQNANEDNRIKMTSCTEAVGQHWKVSGHASEEWESGELVDSRGDCVDVPSSSPANGSKVQLWGCNGTGAQQWYVGSQGTIQALGACLEVPDGTTADGTLVQLWECDGGANQRFTITDAGEIVARATGRCLEAAEPDGGWGSHVKIAPCNGSGNQKWTIKYGTR</sequence>
<dbReference type="eggNOG" id="COG3591">
    <property type="taxonomic scope" value="Bacteria"/>
</dbReference>
<keyword evidence="1" id="KW-0732">Signal</keyword>
<dbReference type="Gene3D" id="2.80.10.50">
    <property type="match status" value="3"/>
</dbReference>
<dbReference type="Proteomes" id="UP000028341">
    <property type="component" value="Unassembled WGS sequence"/>
</dbReference>
<evidence type="ECO:0000256" key="2">
    <source>
        <dbReference type="SAM" id="MobiDB-lite"/>
    </source>
</evidence>
<dbReference type="InterPro" id="IPR035992">
    <property type="entry name" value="Ricin_B-like_lectins"/>
</dbReference>
<dbReference type="InterPro" id="IPR043504">
    <property type="entry name" value="Peptidase_S1_PA_chymotrypsin"/>
</dbReference>
<dbReference type="AlphaFoldDB" id="A0A081XN02"/>
<dbReference type="EMBL" id="JFCB01000022">
    <property type="protein sequence ID" value="KES04925.1"/>
    <property type="molecule type" value="Genomic_DNA"/>
</dbReference>
<protein>
    <recommendedName>
        <fullName evidence="3">Ricin B lectin domain-containing protein</fullName>
    </recommendedName>
</protein>
<feature type="region of interest" description="Disordered" evidence="2">
    <location>
        <begin position="28"/>
        <end position="51"/>
    </location>
</feature>
<dbReference type="InterPro" id="IPR018114">
    <property type="entry name" value="TRYPSIN_HIS"/>
</dbReference>
<dbReference type="SMART" id="SM00458">
    <property type="entry name" value="RICIN"/>
    <property type="match status" value="2"/>
</dbReference>
<keyword evidence="5" id="KW-1185">Reference proteome</keyword>
<dbReference type="SUPFAM" id="SSF50494">
    <property type="entry name" value="Trypsin-like serine proteases"/>
    <property type="match status" value="1"/>
</dbReference>
<feature type="domain" description="Ricin B lectin" evidence="3">
    <location>
        <begin position="305"/>
        <end position="428"/>
    </location>
</feature>
<reference evidence="4 5" key="1">
    <citation type="submission" date="2014-02" db="EMBL/GenBank/DDBJ databases">
        <title>The genome announcement of Streptomyces toyocaensis NRRL15009.</title>
        <authorList>
            <person name="Hong H.-J."/>
            <person name="Kwun M.J."/>
        </authorList>
    </citation>
    <scope>NUCLEOTIDE SEQUENCE [LARGE SCALE GENOMIC DNA]</scope>
    <source>
        <strain evidence="4 5">NRRL 15009</strain>
    </source>
</reference>
<evidence type="ECO:0000256" key="1">
    <source>
        <dbReference type="ARBA" id="ARBA00022729"/>
    </source>
</evidence>
<dbReference type="InterPro" id="IPR050966">
    <property type="entry name" value="Glutamyl_endopeptidase"/>
</dbReference>
<name>A0A081XN02_STRTO</name>
<dbReference type="PROSITE" id="PS00134">
    <property type="entry name" value="TRYPSIN_HIS"/>
    <property type="match status" value="1"/>
</dbReference>
<evidence type="ECO:0000313" key="5">
    <source>
        <dbReference type="Proteomes" id="UP000028341"/>
    </source>
</evidence>
<gene>
    <name evidence="4" type="ORF">BU52_23070</name>
</gene>
<dbReference type="GO" id="GO:0004252">
    <property type="term" value="F:serine-type endopeptidase activity"/>
    <property type="evidence" value="ECO:0007669"/>
    <property type="project" value="InterPro"/>
</dbReference>
<dbReference type="PANTHER" id="PTHR15462">
    <property type="entry name" value="SERINE PROTEASE"/>
    <property type="match status" value="1"/>
</dbReference>
<evidence type="ECO:0000313" key="4">
    <source>
        <dbReference type="EMBL" id="KES04925.1"/>
    </source>
</evidence>
<dbReference type="GO" id="GO:0006508">
    <property type="term" value="P:proteolysis"/>
    <property type="evidence" value="ECO:0007669"/>
    <property type="project" value="InterPro"/>
</dbReference>
<proteinExistence type="predicted"/>
<dbReference type="Pfam" id="PF00652">
    <property type="entry name" value="Ricin_B_lectin"/>
    <property type="match status" value="2"/>
</dbReference>
<dbReference type="eggNOG" id="COG1472">
    <property type="taxonomic scope" value="Bacteria"/>
</dbReference>